<gene>
    <name evidence="3" type="ordered locus">gsr0166</name>
</gene>
<dbReference type="KEGG" id="gvi:gsr0166"/>
<dbReference type="HOGENOM" id="CLU_2716731_0_0_3"/>
<protein>
    <submittedName>
        <fullName evidence="3">Gsr0166 protein</fullName>
    </submittedName>
</protein>
<dbReference type="RefSeq" id="WP_011140170.1">
    <property type="nucleotide sequence ID" value="NC_005125.1"/>
</dbReference>
<dbReference type="OrthoDB" id="9798046at2"/>
<proteinExistence type="inferred from homology"/>
<dbReference type="Pfam" id="PF05016">
    <property type="entry name" value="ParE_toxin"/>
    <property type="match status" value="1"/>
</dbReference>
<dbReference type="Gene3D" id="3.30.2310.20">
    <property type="entry name" value="RelE-like"/>
    <property type="match status" value="1"/>
</dbReference>
<dbReference type="EMBL" id="BA000045">
    <property type="protein sequence ID" value="BAC88107.1"/>
    <property type="molecule type" value="Genomic_DNA"/>
</dbReference>
<evidence type="ECO:0000256" key="1">
    <source>
        <dbReference type="ARBA" id="ARBA00006226"/>
    </source>
</evidence>
<dbReference type="InterPro" id="IPR035093">
    <property type="entry name" value="RelE/ParE_toxin_dom_sf"/>
</dbReference>
<dbReference type="InParanoid" id="Q7NP91"/>
<name>Q7NP91_GLOVI</name>
<dbReference type="PANTHER" id="PTHR33755:SF6">
    <property type="entry name" value="PLASMID STABILIZATION SYSTEM PROTEIN"/>
    <property type="match status" value="1"/>
</dbReference>
<comment type="similarity">
    <text evidence="1">Belongs to the RelE toxin family.</text>
</comment>
<reference evidence="3 4" key="2">
    <citation type="journal article" date="2003" name="DNA Res.">
        <title>Complete genome structure of Gloeobacter violaceus PCC 7421, a cyanobacterium that lacks thylakoids (supplement).</title>
        <authorList>
            <person name="Nakamura Y."/>
            <person name="Kaneko T."/>
            <person name="Sato S."/>
            <person name="Mimuro M."/>
            <person name="Miyashita H."/>
            <person name="Tsuchiya T."/>
            <person name="Sasamoto S."/>
            <person name="Watanabe A."/>
            <person name="Kawashima K."/>
            <person name="Kishida Y."/>
            <person name="Kiyokawa C."/>
            <person name="Kohara M."/>
            <person name="Matsumoto M."/>
            <person name="Matsuno A."/>
            <person name="Nakazaki N."/>
            <person name="Shimpo S."/>
            <person name="Takeuchi C."/>
            <person name="Yamada M."/>
            <person name="Tabata S."/>
        </authorList>
    </citation>
    <scope>NUCLEOTIDE SEQUENCE [LARGE SCALE GENOMIC DNA]</scope>
    <source>
        <strain evidence="4">ATCC 29082 / PCC 7421</strain>
    </source>
</reference>
<evidence type="ECO:0000256" key="2">
    <source>
        <dbReference type="ARBA" id="ARBA00022649"/>
    </source>
</evidence>
<sequence>MTRFNISEQAERDLTEIRNYIARDNIEAADRLIDGFFEAFERIATMPNAGHRRTGKLDPPGRRLRALIAPAG</sequence>
<dbReference type="InterPro" id="IPR051803">
    <property type="entry name" value="TA_system_RelE-like_toxin"/>
</dbReference>
<dbReference type="AlphaFoldDB" id="Q7NP91"/>
<keyword evidence="2" id="KW-1277">Toxin-antitoxin system</keyword>
<accession>Q7NP91</accession>
<evidence type="ECO:0000313" key="4">
    <source>
        <dbReference type="Proteomes" id="UP000000557"/>
    </source>
</evidence>
<dbReference type="PANTHER" id="PTHR33755">
    <property type="entry name" value="TOXIN PARE1-RELATED"/>
    <property type="match status" value="1"/>
</dbReference>
<dbReference type="EnsemblBacteria" id="BAC88107">
    <property type="protein sequence ID" value="BAC88107"/>
    <property type="gene ID" value="BAC88107"/>
</dbReference>
<organism evidence="3 4">
    <name type="scientific">Gloeobacter violaceus (strain ATCC 29082 / PCC 7421)</name>
    <dbReference type="NCBI Taxonomy" id="251221"/>
    <lineage>
        <taxon>Bacteria</taxon>
        <taxon>Bacillati</taxon>
        <taxon>Cyanobacteriota</taxon>
        <taxon>Cyanophyceae</taxon>
        <taxon>Gloeobacterales</taxon>
        <taxon>Gloeobacteraceae</taxon>
        <taxon>Gloeobacter</taxon>
    </lineage>
</organism>
<dbReference type="STRING" id="251221.gene:10757635"/>
<dbReference type="Proteomes" id="UP000000557">
    <property type="component" value="Chromosome"/>
</dbReference>
<evidence type="ECO:0000313" key="3">
    <source>
        <dbReference type="EMBL" id="BAC88107.1"/>
    </source>
</evidence>
<reference evidence="3 4" key="1">
    <citation type="journal article" date="2003" name="DNA Res.">
        <title>Complete genome structure of Gloeobacter violaceus PCC 7421, a cyanobacterium that lacks thylakoids.</title>
        <authorList>
            <person name="Nakamura Y."/>
            <person name="Kaneko T."/>
            <person name="Sato S."/>
            <person name="Mimuro M."/>
            <person name="Miyashita H."/>
            <person name="Tsuchiya T."/>
            <person name="Sasamoto S."/>
            <person name="Watanabe A."/>
            <person name="Kawashima K."/>
            <person name="Kishida Y."/>
            <person name="Kiyokawa C."/>
            <person name="Kohara M."/>
            <person name="Matsumoto M."/>
            <person name="Matsuno A."/>
            <person name="Nakazaki N."/>
            <person name="Shimpo S."/>
            <person name="Takeuchi C."/>
            <person name="Yamada M."/>
            <person name="Tabata S."/>
        </authorList>
    </citation>
    <scope>NUCLEOTIDE SEQUENCE [LARGE SCALE GENOMIC DNA]</scope>
    <source>
        <strain evidence="4">ATCC 29082 / PCC 7421</strain>
    </source>
</reference>
<dbReference type="eggNOG" id="COG3668">
    <property type="taxonomic scope" value="Bacteria"/>
</dbReference>
<dbReference type="InterPro" id="IPR007712">
    <property type="entry name" value="RelE/ParE_toxin"/>
</dbReference>
<keyword evidence="4" id="KW-1185">Reference proteome</keyword>